<dbReference type="EMBL" id="NWSL01000026">
    <property type="protein sequence ID" value="PDS48502.1"/>
    <property type="molecule type" value="Genomic_DNA"/>
</dbReference>
<evidence type="ECO:0000256" key="8">
    <source>
        <dbReference type="ARBA" id="ARBA00022967"/>
    </source>
</evidence>
<dbReference type="PANTHER" id="PTHR43790">
    <property type="entry name" value="CARBOHYDRATE TRANSPORT ATP-BINDING PROTEIN MG119-RELATED"/>
    <property type="match status" value="1"/>
</dbReference>
<accession>A0ABX4J122</accession>
<keyword evidence="5" id="KW-0677">Repeat</keyword>
<dbReference type="PANTHER" id="PTHR43790:SF3">
    <property type="entry name" value="D-ALLOSE IMPORT ATP-BINDING PROTEIN ALSA-RELATED"/>
    <property type="match status" value="1"/>
</dbReference>
<comment type="similarity">
    <text evidence="1">Belongs to the ABC transporter superfamily.</text>
</comment>
<keyword evidence="2" id="KW-0813">Transport</keyword>
<dbReference type="InterPro" id="IPR003593">
    <property type="entry name" value="AAA+_ATPase"/>
</dbReference>
<evidence type="ECO:0000313" key="11">
    <source>
        <dbReference type="EMBL" id="PDS48502.1"/>
    </source>
</evidence>
<evidence type="ECO:0000256" key="7">
    <source>
        <dbReference type="ARBA" id="ARBA00022840"/>
    </source>
</evidence>
<dbReference type="InterPro" id="IPR027417">
    <property type="entry name" value="P-loop_NTPase"/>
</dbReference>
<keyword evidence="9" id="KW-0472">Membrane</keyword>
<reference evidence="11 12" key="1">
    <citation type="submission" date="2017-09" db="EMBL/GenBank/DDBJ databases">
        <title>Comparative genomics of rhizobia isolated from Phaseolus vulgaris in China.</title>
        <authorList>
            <person name="Tong W."/>
        </authorList>
    </citation>
    <scope>NUCLEOTIDE SEQUENCE [LARGE SCALE GENOMIC DNA]</scope>
    <source>
        <strain evidence="11 12">Y27</strain>
    </source>
</reference>
<comment type="caution">
    <text evidence="11">The sequence shown here is derived from an EMBL/GenBank/DDBJ whole genome shotgun (WGS) entry which is preliminary data.</text>
</comment>
<keyword evidence="12" id="KW-1185">Reference proteome</keyword>
<dbReference type="GO" id="GO:0005524">
    <property type="term" value="F:ATP binding"/>
    <property type="evidence" value="ECO:0007669"/>
    <property type="project" value="UniProtKB-KW"/>
</dbReference>
<proteinExistence type="inferred from homology"/>
<feature type="domain" description="ABC transporter" evidence="10">
    <location>
        <begin position="253"/>
        <end position="500"/>
    </location>
</feature>
<keyword evidence="7 11" id="KW-0067">ATP-binding</keyword>
<evidence type="ECO:0000256" key="9">
    <source>
        <dbReference type="ARBA" id="ARBA00023136"/>
    </source>
</evidence>
<dbReference type="Pfam" id="PF00005">
    <property type="entry name" value="ABC_tran"/>
    <property type="match status" value="2"/>
</dbReference>
<dbReference type="SUPFAM" id="SSF52540">
    <property type="entry name" value="P-loop containing nucleoside triphosphate hydrolases"/>
    <property type="match status" value="2"/>
</dbReference>
<dbReference type="CDD" id="cd03215">
    <property type="entry name" value="ABC_Carb_Monos_II"/>
    <property type="match status" value="1"/>
</dbReference>
<dbReference type="Gene3D" id="3.40.50.300">
    <property type="entry name" value="P-loop containing nucleotide triphosphate hydrolases"/>
    <property type="match status" value="2"/>
</dbReference>
<dbReference type="InterPro" id="IPR050107">
    <property type="entry name" value="ABC_carbohydrate_import_ATPase"/>
</dbReference>
<evidence type="ECO:0000256" key="2">
    <source>
        <dbReference type="ARBA" id="ARBA00022448"/>
    </source>
</evidence>
<keyword evidence="8" id="KW-1278">Translocase</keyword>
<name>A0ABX4J122_9HYPH</name>
<keyword evidence="6" id="KW-0547">Nucleotide-binding</keyword>
<dbReference type="RefSeq" id="WP_097544730.1">
    <property type="nucleotide sequence ID" value="NZ_NWSL01000026.1"/>
</dbReference>
<protein>
    <submittedName>
        <fullName evidence="11">D-xylose ABC transporter ATP-binding protein</fullName>
    </submittedName>
</protein>
<evidence type="ECO:0000256" key="3">
    <source>
        <dbReference type="ARBA" id="ARBA00022475"/>
    </source>
</evidence>
<keyword evidence="3" id="KW-1003">Cell membrane</keyword>
<dbReference type="SMART" id="SM00382">
    <property type="entry name" value="AAA"/>
    <property type="match status" value="2"/>
</dbReference>
<dbReference type="CDD" id="cd03216">
    <property type="entry name" value="ABC_Carb_Monos_I"/>
    <property type="match status" value="1"/>
</dbReference>
<gene>
    <name evidence="11" type="ORF">CO662_28840</name>
</gene>
<dbReference type="PROSITE" id="PS50893">
    <property type="entry name" value="ABC_TRANSPORTER_2"/>
    <property type="match status" value="2"/>
</dbReference>
<dbReference type="InterPro" id="IPR003439">
    <property type="entry name" value="ABC_transporter-like_ATP-bd"/>
</dbReference>
<organism evidence="11 12">
    <name type="scientific">Rhizobium anhuiense</name>
    <dbReference type="NCBI Taxonomy" id="1184720"/>
    <lineage>
        <taxon>Bacteria</taxon>
        <taxon>Pseudomonadati</taxon>
        <taxon>Pseudomonadota</taxon>
        <taxon>Alphaproteobacteria</taxon>
        <taxon>Hyphomicrobiales</taxon>
        <taxon>Rhizobiaceae</taxon>
        <taxon>Rhizobium/Agrobacterium group</taxon>
        <taxon>Rhizobium</taxon>
    </lineage>
</organism>
<evidence type="ECO:0000259" key="10">
    <source>
        <dbReference type="PROSITE" id="PS50893"/>
    </source>
</evidence>
<evidence type="ECO:0000256" key="4">
    <source>
        <dbReference type="ARBA" id="ARBA00022597"/>
    </source>
</evidence>
<evidence type="ECO:0000256" key="5">
    <source>
        <dbReference type="ARBA" id="ARBA00022737"/>
    </source>
</evidence>
<feature type="domain" description="ABC transporter" evidence="10">
    <location>
        <begin position="6"/>
        <end position="241"/>
    </location>
</feature>
<dbReference type="Proteomes" id="UP000219972">
    <property type="component" value="Unassembled WGS sequence"/>
</dbReference>
<sequence length="501" mass="53731">MSEELLRVEAVSKAFGGVQVLRDVSLSLKGGEVLALVGANGAGKSTLIKVICGAHAADEGAIYIDGQKQSYRTVRDAVAAGVAVAHQHNMTISRLTGAQNIELGREPTRLGLIDKRELRRRAEALWRAFDVNIDIDAECGDLGPGEQKIVDILKALATNPRILILDEPTATLTLGESKRLFAFIDQLRAKNIGVIFISHHLQEVLDHCDSVVVLKDGRLVHQGLVDETLTREDIVQMMIGRSVAREKRASSAVDGETVLAVQNLKVANLHVGRFEANRGEVVGIAGLIGSGQTEFLQCLAGARRPAQTGSVMLFDKTALPRTVGDAVVSGIYSVPADRINTAMFGALTVEENLSSASLAGLSSKGFISSRMARTRAAELISALAIKCAGQGQKVQELSGGNQQKVSFARWLSRPGLSEASLKNQIFLLDNPTEGVDVGAKAEFYDLIGRLAKRGGTVIVTSAEFTELIAICDRIYCISDGTLRDHFPAVEMTEEALLLKTN</sequence>
<evidence type="ECO:0000256" key="6">
    <source>
        <dbReference type="ARBA" id="ARBA00022741"/>
    </source>
</evidence>
<evidence type="ECO:0000313" key="12">
    <source>
        <dbReference type="Proteomes" id="UP000219972"/>
    </source>
</evidence>
<dbReference type="InterPro" id="IPR017871">
    <property type="entry name" value="ABC_transporter-like_CS"/>
</dbReference>
<dbReference type="PROSITE" id="PS00211">
    <property type="entry name" value="ABC_TRANSPORTER_1"/>
    <property type="match status" value="1"/>
</dbReference>
<keyword evidence="4" id="KW-0762">Sugar transport</keyword>
<evidence type="ECO:0000256" key="1">
    <source>
        <dbReference type="ARBA" id="ARBA00005417"/>
    </source>
</evidence>